<reference evidence="3 4" key="1">
    <citation type="submission" date="2015-12" db="EMBL/GenBank/DDBJ databases">
        <title>Dictyostelia acquired genes for synthesis and detection of signals that induce cell-type specialization by lateral gene transfer from prokaryotes.</title>
        <authorList>
            <person name="Gloeckner G."/>
            <person name="Schaap P."/>
        </authorList>
    </citation>
    <scope>NUCLEOTIDE SEQUENCE [LARGE SCALE GENOMIC DNA]</scope>
    <source>
        <strain evidence="3 4">TK</strain>
    </source>
</reference>
<sequence length="274" mass="29839">MSSFRTLNLIYLFIILIFANFCQLSVGDWVNNIYYTDEGLSDNCYNQINLVTSFQTGICTGTGIVYECDYTNNQVVQINYVDLTCNEFSNNQTITMNSCQGTFSMNCSEKFYIAENTTTTLIYGPNCQSNSEPLIAHTTFLNICSQPFAILGQYWVYRTCNSTYLTINNYYDPNQPYSSSSGTSGVTATASSTSILPLTSGTGSATGSGSGSGDSGKWSTGGTSATGSLSGSESGSQSKNFWTPQCHPQYRVHASHIRLSNIECSPNTQFTICS</sequence>
<evidence type="ECO:0000256" key="2">
    <source>
        <dbReference type="SAM" id="SignalP"/>
    </source>
</evidence>
<dbReference type="AlphaFoldDB" id="A0A152A9T2"/>
<comment type="caution">
    <text evidence="3">The sequence shown here is derived from an EMBL/GenBank/DDBJ whole genome shotgun (WGS) entry which is preliminary data.</text>
</comment>
<feature type="chain" id="PRO_5007593798" evidence="2">
    <location>
        <begin position="28"/>
        <end position="274"/>
    </location>
</feature>
<dbReference type="FunCoup" id="A0A152A9T2">
    <property type="interactions" value="74"/>
</dbReference>
<keyword evidence="4" id="KW-1185">Reference proteome</keyword>
<keyword evidence="3" id="KW-0378">Hydrolase</keyword>
<feature type="signal peptide" evidence="2">
    <location>
        <begin position="1"/>
        <end position="27"/>
    </location>
</feature>
<gene>
    <name evidence="3" type="ORF">DLAC_00373</name>
</gene>
<keyword evidence="2" id="KW-0732">Signal</keyword>
<dbReference type="Proteomes" id="UP000076078">
    <property type="component" value="Unassembled WGS sequence"/>
</dbReference>
<dbReference type="InParanoid" id="A0A152A9T2"/>
<name>A0A152A9T2_TIELA</name>
<feature type="compositionally biased region" description="Low complexity" evidence="1">
    <location>
        <begin position="215"/>
        <end position="238"/>
    </location>
</feature>
<evidence type="ECO:0000256" key="1">
    <source>
        <dbReference type="SAM" id="MobiDB-lite"/>
    </source>
</evidence>
<organism evidence="3 4">
    <name type="scientific">Tieghemostelium lacteum</name>
    <name type="common">Slime mold</name>
    <name type="synonym">Dictyostelium lacteum</name>
    <dbReference type="NCBI Taxonomy" id="361077"/>
    <lineage>
        <taxon>Eukaryota</taxon>
        <taxon>Amoebozoa</taxon>
        <taxon>Evosea</taxon>
        <taxon>Eumycetozoa</taxon>
        <taxon>Dictyostelia</taxon>
        <taxon>Dictyosteliales</taxon>
        <taxon>Raperosteliaceae</taxon>
        <taxon>Tieghemostelium</taxon>
    </lineage>
</organism>
<dbReference type="EMBL" id="LODT01000001">
    <property type="protein sequence ID" value="KYR02895.1"/>
    <property type="molecule type" value="Genomic_DNA"/>
</dbReference>
<evidence type="ECO:0000313" key="4">
    <source>
        <dbReference type="Proteomes" id="UP000076078"/>
    </source>
</evidence>
<accession>A0A152A9T2</accession>
<feature type="compositionally biased region" description="Gly residues" evidence="1">
    <location>
        <begin position="204"/>
        <end position="214"/>
    </location>
</feature>
<dbReference type="GO" id="GO:0016787">
    <property type="term" value="F:hydrolase activity"/>
    <property type="evidence" value="ECO:0007669"/>
    <property type="project" value="UniProtKB-KW"/>
</dbReference>
<proteinExistence type="predicted"/>
<feature type="region of interest" description="Disordered" evidence="1">
    <location>
        <begin position="199"/>
        <end position="240"/>
    </location>
</feature>
<evidence type="ECO:0000313" key="3">
    <source>
        <dbReference type="EMBL" id="KYR02895.1"/>
    </source>
</evidence>
<protein>
    <submittedName>
        <fullName evidence="3">Glycoside hydrolase family 25 protein</fullName>
    </submittedName>
</protein>